<dbReference type="EMBL" id="KV427626">
    <property type="protein sequence ID" value="KZT06075.1"/>
    <property type="molecule type" value="Genomic_DNA"/>
</dbReference>
<organism evidence="1 2">
    <name type="scientific">Laetiporus sulphureus 93-53</name>
    <dbReference type="NCBI Taxonomy" id="1314785"/>
    <lineage>
        <taxon>Eukaryota</taxon>
        <taxon>Fungi</taxon>
        <taxon>Dikarya</taxon>
        <taxon>Basidiomycota</taxon>
        <taxon>Agaricomycotina</taxon>
        <taxon>Agaricomycetes</taxon>
        <taxon>Polyporales</taxon>
        <taxon>Laetiporus</taxon>
    </lineage>
</organism>
<sequence>MCCAVHRCWHISLRSADTSLCLVPCNCIPAVDQVLSTKLSPSNPILAAIRPAIRLCHFPFLHYLRLMNFVHCLLRIIHLCESPRPNNLDLATRGTCLYEGVGAFYMPDRPDALSSRHSRKGTSTRPWVFVPCVVEIAFGPISVHELIAHVVNRSRPRSYRRFSPLQAAHAGLV</sequence>
<evidence type="ECO:0000313" key="2">
    <source>
        <dbReference type="Proteomes" id="UP000076871"/>
    </source>
</evidence>
<dbReference type="InParanoid" id="A0A165E1N1"/>
<gene>
    <name evidence="1" type="ORF">LAESUDRAFT_196341</name>
</gene>
<dbReference type="RefSeq" id="XP_040763815.1">
    <property type="nucleotide sequence ID" value="XM_040901536.1"/>
</dbReference>
<protein>
    <submittedName>
        <fullName evidence="1">Uncharacterized protein</fullName>
    </submittedName>
</protein>
<keyword evidence="2" id="KW-1185">Reference proteome</keyword>
<reference evidence="1 2" key="1">
    <citation type="journal article" date="2016" name="Mol. Biol. Evol.">
        <title>Comparative Genomics of Early-Diverging Mushroom-Forming Fungi Provides Insights into the Origins of Lignocellulose Decay Capabilities.</title>
        <authorList>
            <person name="Nagy L.G."/>
            <person name="Riley R."/>
            <person name="Tritt A."/>
            <person name="Adam C."/>
            <person name="Daum C."/>
            <person name="Floudas D."/>
            <person name="Sun H."/>
            <person name="Yadav J.S."/>
            <person name="Pangilinan J."/>
            <person name="Larsson K.H."/>
            <person name="Matsuura K."/>
            <person name="Barry K."/>
            <person name="Labutti K."/>
            <person name="Kuo R."/>
            <person name="Ohm R.A."/>
            <person name="Bhattacharya S.S."/>
            <person name="Shirouzu T."/>
            <person name="Yoshinaga Y."/>
            <person name="Martin F.M."/>
            <person name="Grigoriev I.V."/>
            <person name="Hibbett D.S."/>
        </authorList>
    </citation>
    <scope>NUCLEOTIDE SEQUENCE [LARGE SCALE GENOMIC DNA]</scope>
    <source>
        <strain evidence="1 2">93-53</strain>
    </source>
</reference>
<dbReference type="Proteomes" id="UP000076871">
    <property type="component" value="Unassembled WGS sequence"/>
</dbReference>
<accession>A0A165E1N1</accession>
<evidence type="ECO:0000313" key="1">
    <source>
        <dbReference type="EMBL" id="KZT06075.1"/>
    </source>
</evidence>
<dbReference type="GeneID" id="63818568"/>
<name>A0A165E1N1_9APHY</name>
<dbReference type="AlphaFoldDB" id="A0A165E1N1"/>
<proteinExistence type="predicted"/>